<organism evidence="1 2">
    <name type="scientific">Mycteria americana</name>
    <name type="common">Wood stork</name>
    <dbReference type="NCBI Taxonomy" id="33587"/>
    <lineage>
        <taxon>Eukaryota</taxon>
        <taxon>Metazoa</taxon>
        <taxon>Chordata</taxon>
        <taxon>Craniata</taxon>
        <taxon>Vertebrata</taxon>
        <taxon>Euteleostomi</taxon>
        <taxon>Archelosauria</taxon>
        <taxon>Archosauria</taxon>
        <taxon>Dinosauria</taxon>
        <taxon>Saurischia</taxon>
        <taxon>Theropoda</taxon>
        <taxon>Coelurosauria</taxon>
        <taxon>Aves</taxon>
        <taxon>Neognathae</taxon>
        <taxon>Neoaves</taxon>
        <taxon>Aequornithes</taxon>
        <taxon>Ciconiiformes</taxon>
        <taxon>Ciconiidae</taxon>
        <taxon>Mycteria</taxon>
    </lineage>
</organism>
<name>A0AAN7NM60_MYCAM</name>
<comment type="caution">
    <text evidence="1">The sequence shown here is derived from an EMBL/GenBank/DDBJ whole genome shotgun (WGS) entry which is preliminary data.</text>
</comment>
<accession>A0AAN7NM60</accession>
<protein>
    <submittedName>
        <fullName evidence="1">Uncharacterized protein</fullName>
    </submittedName>
</protein>
<keyword evidence="2" id="KW-1185">Reference proteome</keyword>
<proteinExistence type="predicted"/>
<reference evidence="1 2" key="1">
    <citation type="journal article" date="2023" name="J. Hered.">
        <title>Chromosome-level genome of the wood stork (Mycteria americana) provides insight into avian chromosome evolution.</title>
        <authorList>
            <person name="Flamio R. Jr."/>
            <person name="Ramstad K.M."/>
        </authorList>
    </citation>
    <scope>NUCLEOTIDE SEQUENCE [LARGE SCALE GENOMIC DNA]</scope>
    <source>
        <strain evidence="1">JAX WOST 10</strain>
    </source>
</reference>
<evidence type="ECO:0000313" key="2">
    <source>
        <dbReference type="Proteomes" id="UP001333110"/>
    </source>
</evidence>
<gene>
    <name evidence="1" type="ORF">QYF61_009965</name>
</gene>
<dbReference type="AlphaFoldDB" id="A0AAN7NM60"/>
<dbReference type="EMBL" id="JAUNZN010000007">
    <property type="protein sequence ID" value="KAK4818260.1"/>
    <property type="molecule type" value="Genomic_DNA"/>
</dbReference>
<evidence type="ECO:0000313" key="1">
    <source>
        <dbReference type="EMBL" id="KAK4818260.1"/>
    </source>
</evidence>
<sequence>MEVKNQAEKAKDTLGRFKLDIRKTFFTERVVKHWNRLPSRRPIPGNIQGGQQLDRKPAIASSLLGCIRRTAEASRGRRSGDPPPLLSTGETHLEYWVLFWALQYMDLLEQIQCIATKIINDLLILSYEERLSKLELFDLEKTRLRGDFINVFKDLMVGPFLVEPSERTRGNGQKLKYKQFCSNIRKKFLTVRVIKHWNSFAQRDVEFPVSDIFKTRLDAVPCNLSSLTLLKAGGLH</sequence>
<dbReference type="Proteomes" id="UP001333110">
    <property type="component" value="Unassembled WGS sequence"/>
</dbReference>